<protein>
    <submittedName>
        <fullName evidence="3">IS3 family transposase</fullName>
    </submittedName>
</protein>
<reference evidence="3" key="1">
    <citation type="submission" date="2019-07" db="EMBL/GenBank/DDBJ databases">
        <authorList>
            <consortium name="GenomeTrakr: Next Generation Sequencing Network for Food Pathogen Tracability"/>
        </authorList>
    </citation>
    <scope>NUCLEOTIDE SEQUENCE</scope>
    <source>
        <strain evidence="3">CFSAN085147</strain>
    </source>
</reference>
<dbReference type="GO" id="GO:0003676">
    <property type="term" value="F:nucleic acid binding"/>
    <property type="evidence" value="ECO:0007669"/>
    <property type="project" value="InterPro"/>
</dbReference>
<comment type="function">
    <text evidence="1">Involved in the transposition of the insertion sequence.</text>
</comment>
<evidence type="ECO:0000313" key="3">
    <source>
        <dbReference type="EMBL" id="ECC0539647.1"/>
    </source>
</evidence>
<dbReference type="GO" id="GO:0015074">
    <property type="term" value="P:DNA integration"/>
    <property type="evidence" value="ECO:0007669"/>
    <property type="project" value="InterPro"/>
</dbReference>
<dbReference type="NCBIfam" id="NF033516">
    <property type="entry name" value="transpos_IS3"/>
    <property type="match status" value="1"/>
</dbReference>
<dbReference type="InterPro" id="IPR012337">
    <property type="entry name" value="RNaseH-like_sf"/>
</dbReference>
<dbReference type="PROSITE" id="PS50994">
    <property type="entry name" value="INTEGRASE"/>
    <property type="match status" value="1"/>
</dbReference>
<dbReference type="InterPro" id="IPR025948">
    <property type="entry name" value="HTH-like_dom"/>
</dbReference>
<dbReference type="Pfam" id="PF00665">
    <property type="entry name" value="rve"/>
    <property type="match status" value="1"/>
</dbReference>
<dbReference type="Gene3D" id="3.30.420.10">
    <property type="entry name" value="Ribonuclease H-like superfamily/Ribonuclease H"/>
    <property type="match status" value="1"/>
</dbReference>
<feature type="domain" description="Integrase catalytic" evidence="2">
    <location>
        <begin position="124"/>
        <end position="286"/>
    </location>
</feature>
<gene>
    <name evidence="3" type="ORF">FMU92_14865</name>
</gene>
<organism evidence="3">
    <name type="scientific">Listeria monocytogenes</name>
    <dbReference type="NCBI Taxonomy" id="1639"/>
    <lineage>
        <taxon>Bacteria</taxon>
        <taxon>Bacillati</taxon>
        <taxon>Bacillota</taxon>
        <taxon>Bacilli</taxon>
        <taxon>Bacillales</taxon>
        <taxon>Listeriaceae</taxon>
        <taxon>Listeria</taxon>
    </lineage>
</organism>
<dbReference type="EMBL" id="AAHZVJ010000008">
    <property type="protein sequence ID" value="ECC0539647.1"/>
    <property type="molecule type" value="Genomic_DNA"/>
</dbReference>
<comment type="caution">
    <text evidence="3">The sequence shown here is derived from an EMBL/GenBank/DDBJ whole genome shotgun (WGS) entry which is preliminary data.</text>
</comment>
<dbReference type="InterPro" id="IPR001584">
    <property type="entry name" value="Integrase_cat-core"/>
</dbReference>
<accession>A0A6C7MRN3</accession>
<dbReference type="AlphaFoldDB" id="A0A6C7MRN3"/>
<dbReference type="PANTHER" id="PTHR46889:SF5">
    <property type="entry name" value="INTEGRASE PROTEIN"/>
    <property type="match status" value="1"/>
</dbReference>
<proteinExistence type="predicted"/>
<evidence type="ECO:0000256" key="1">
    <source>
        <dbReference type="ARBA" id="ARBA00002286"/>
    </source>
</evidence>
<sequence length="295" mass="34906">MYYLAIFELHQTKNYSIKKLCQLAGVSRSGYYKWKKREASATEVATEVLANHIKRIFEESDYTFGVIRMHYALKRELNQQVNKKRIRRLMRIMGLYPAIRKKRSEWVKSVSFHTNKNIINRNFEADKPNQKWFTDVSYLFYGNHQKAYISAIIDRYDNSIISYIISKRNDNQLVMDTVEAAMSGNPGATPIIHSDRGYQYTSNTYYLLKKAYGFTGSMSRPGKCLDNQPIESFWGVLKTEFYYRKEFASYDELKKGIDRYIHFYQNKRYVPKFDGLTPLEYRKKLHKKAPRELGA</sequence>
<name>A0A6C7MRN3_LISMN</name>
<dbReference type="InterPro" id="IPR050900">
    <property type="entry name" value="Transposase_IS3/IS150/IS904"/>
</dbReference>
<dbReference type="Pfam" id="PF13276">
    <property type="entry name" value="HTH_21"/>
    <property type="match status" value="1"/>
</dbReference>
<dbReference type="InterPro" id="IPR036397">
    <property type="entry name" value="RNaseH_sf"/>
</dbReference>
<evidence type="ECO:0000259" key="2">
    <source>
        <dbReference type="PROSITE" id="PS50994"/>
    </source>
</evidence>
<dbReference type="PANTHER" id="PTHR46889">
    <property type="entry name" value="TRANSPOSASE INSF FOR INSERTION SEQUENCE IS3B-RELATED"/>
    <property type="match status" value="1"/>
</dbReference>
<dbReference type="SUPFAM" id="SSF53098">
    <property type="entry name" value="Ribonuclease H-like"/>
    <property type="match status" value="1"/>
</dbReference>
<dbReference type="Pfam" id="PF13333">
    <property type="entry name" value="rve_2"/>
    <property type="match status" value="1"/>
</dbReference>
<dbReference type="InterPro" id="IPR048020">
    <property type="entry name" value="Transpos_IS3"/>
</dbReference>